<accession>A0ABV6MSL9</accession>
<sequence>MQYFRRAGVLAGSAAAVIAASTGAAHANPPSLSDVVTDTTLSTTTFVPGKQVHATWTFNHAYASQVTAVQLWLAHSTGMGHAPNTRIDVNVDPNSGAVDFTVPNVTPSKPGNIWIFDIVWVDGNGRQTELSLTNVTVK</sequence>
<evidence type="ECO:0000313" key="2">
    <source>
        <dbReference type="EMBL" id="MFC0543290.1"/>
    </source>
</evidence>
<comment type="caution">
    <text evidence="2">The sequence shown here is derived from an EMBL/GenBank/DDBJ whole genome shotgun (WGS) entry which is preliminary data.</text>
</comment>
<keyword evidence="3" id="KW-1185">Reference proteome</keyword>
<organism evidence="2 3">
    <name type="scientific">Kutzneria chonburiensis</name>
    <dbReference type="NCBI Taxonomy" id="1483604"/>
    <lineage>
        <taxon>Bacteria</taxon>
        <taxon>Bacillati</taxon>
        <taxon>Actinomycetota</taxon>
        <taxon>Actinomycetes</taxon>
        <taxon>Pseudonocardiales</taxon>
        <taxon>Pseudonocardiaceae</taxon>
        <taxon>Kutzneria</taxon>
    </lineage>
</organism>
<evidence type="ECO:0000256" key="1">
    <source>
        <dbReference type="SAM" id="SignalP"/>
    </source>
</evidence>
<dbReference type="RefSeq" id="WP_273941686.1">
    <property type="nucleotide sequence ID" value="NZ_CP097263.1"/>
</dbReference>
<evidence type="ECO:0000313" key="3">
    <source>
        <dbReference type="Proteomes" id="UP001589810"/>
    </source>
</evidence>
<name>A0ABV6MSL9_9PSEU</name>
<feature type="signal peptide" evidence="1">
    <location>
        <begin position="1"/>
        <end position="27"/>
    </location>
</feature>
<reference evidence="2 3" key="1">
    <citation type="submission" date="2024-09" db="EMBL/GenBank/DDBJ databases">
        <authorList>
            <person name="Sun Q."/>
            <person name="Mori K."/>
        </authorList>
    </citation>
    <scope>NUCLEOTIDE SEQUENCE [LARGE SCALE GENOMIC DNA]</scope>
    <source>
        <strain evidence="2 3">TBRC 1432</strain>
    </source>
</reference>
<proteinExistence type="predicted"/>
<dbReference type="EMBL" id="JBHLUD010000004">
    <property type="protein sequence ID" value="MFC0543290.1"/>
    <property type="molecule type" value="Genomic_DNA"/>
</dbReference>
<feature type="chain" id="PRO_5047499162" evidence="1">
    <location>
        <begin position="28"/>
        <end position="138"/>
    </location>
</feature>
<gene>
    <name evidence="2" type="ORF">ACFFH7_17440</name>
</gene>
<keyword evidence="1" id="KW-0732">Signal</keyword>
<protein>
    <submittedName>
        <fullName evidence="2">Uncharacterized protein</fullName>
    </submittedName>
</protein>
<dbReference type="Proteomes" id="UP001589810">
    <property type="component" value="Unassembled WGS sequence"/>
</dbReference>